<evidence type="ECO:0000313" key="5">
    <source>
        <dbReference type="EMBL" id="QUF05587.1"/>
    </source>
</evidence>
<dbReference type="Pfam" id="PF05593">
    <property type="entry name" value="RHS_repeat"/>
    <property type="match status" value="4"/>
</dbReference>
<dbReference type="InterPro" id="IPR045351">
    <property type="entry name" value="DUF6531"/>
</dbReference>
<dbReference type="Pfam" id="PF25023">
    <property type="entry name" value="TEN_YD-shell"/>
    <property type="match status" value="2"/>
</dbReference>
<evidence type="ECO:0000313" key="6">
    <source>
        <dbReference type="Proteomes" id="UP000677152"/>
    </source>
</evidence>
<feature type="domain" description="Teneurin-like YD-shell" evidence="4">
    <location>
        <begin position="1519"/>
        <end position="1633"/>
    </location>
</feature>
<feature type="region of interest" description="Disordered" evidence="2">
    <location>
        <begin position="1690"/>
        <end position="1829"/>
    </location>
</feature>
<dbReference type="InterPro" id="IPR022385">
    <property type="entry name" value="Rhs_assc_core"/>
</dbReference>
<protein>
    <recommendedName>
        <fullName evidence="7">Rhs protein</fullName>
    </recommendedName>
</protein>
<dbReference type="PANTHER" id="PTHR32305:SF15">
    <property type="entry name" value="PROTEIN RHSA-RELATED"/>
    <property type="match status" value="1"/>
</dbReference>
<dbReference type="Pfam" id="PF20148">
    <property type="entry name" value="DUF6531"/>
    <property type="match status" value="1"/>
</dbReference>
<feature type="compositionally biased region" description="Low complexity" evidence="2">
    <location>
        <begin position="394"/>
        <end position="406"/>
    </location>
</feature>
<feature type="compositionally biased region" description="Low complexity" evidence="2">
    <location>
        <begin position="513"/>
        <end position="524"/>
    </location>
</feature>
<feature type="compositionally biased region" description="Polar residues" evidence="2">
    <location>
        <begin position="320"/>
        <end position="331"/>
    </location>
</feature>
<dbReference type="EMBL" id="CP073249">
    <property type="protein sequence ID" value="QUF05587.1"/>
    <property type="molecule type" value="Genomic_DNA"/>
</dbReference>
<dbReference type="InterPro" id="IPR050708">
    <property type="entry name" value="T6SS_VgrG/RHS"/>
</dbReference>
<gene>
    <name evidence="5" type="ORF">KCV87_05675</name>
</gene>
<sequence>MVDTGLTVSATELRASLTNGSWLGDAPSAGQDDLPSLGEVSDPFKPLSQAGVEWLVEHVAPLQRALDELRGDPATVTAQAETWSAVATELATIASDLVAAVAADTTAWTGEAADNYRVRAEQTAALLTAASQGAHGASGGLRKAGELVGAVRGLVRDVIADAVDNLVKVALQIVGTGGVAAPWTIPQISQTVAATAARITALTSKLLDALRRLTPLLTQTGDLFGEATTALRTLQTATAPIPSTTLAAAVPLPPQSPGPSQAAEPSQSSGAPQTAVTADQQSGMSQPGTPGTNSDTHGGSNTDNPGAALQPGAADLDTPRTGTASLGTASLGTAEPDAFRSGASSPSTTDTTNPSAASTVPQAAAAQTAPVQAGGAMQSSVAQPWLQSADQSLEQPVPQQAVQAEATPDLTQSTGATSAWPPSPAESVWTLPPSDPPVTQVYAEAFAWPTPPADAPTATSAAETQWPPMSTQPPSPTSTGADAFAWPPGQADGMTSAVGTPVAEAGWPRAEGTTTTSSADLATAPRTDLPITTRPEVPAGVPASSASDPVGQQAAPQAAGSRQGTTHPDAAKQAQVKREEKRGELPAFDAPTLLSSSSAHSGIQPPAPPVTTTGSAASFEPAASQHPPVEPPTLRIAVSSRATTKNETTDLGASGGSPSVAPLSGESVPDVPGTDSVAASADNSASPLGGTSTAGVSEGAEPTARVSRTSLPLVEPAGESPAAALTARMSRSELQLAAEPDSGPAAVPENPAPAPSAPAGRTIAGEAASPKGAHDNPFANRPTHGDPIDVTTGWVVLPQTDVDLASTLPLLLTRTHVSHYRLGRSFGPTWACTADQRLEVDPEGVALAVEDGTLLLYPHPADNAEALPESGPRWPLVRTATGGYAVHRADRDQILHFAPGPDRERLLAAITDADGRCVQFRRDERGALVEVAHSGGYRVLVDTEDGLITAYRLAGAGTEVLLGEFRYDERRNLVAAVNSSGLPLRFEYDDLGRVARYEDRNGMWYRYAYDDEDRCTAAEGAGGYLSCRLDHAPGLTTVTDSLGNTTTYQVNERYQVVCETDPTGARTVSEWDAHHRLLSRTRPLGLRTAYRYDDRGDLVEAVLPDGSRLRTEHDGTGRPVVITDPDGAVWRREYGPNGALIAVVDPMGARTTCTYDEGGDLVEVTDASGATTHYEVNSLGLVESVTDPMGGTTRYEYDELGRRAVVIDPAGGRTRFTWTPEGGLAGRVDPDGARSVLRRDGEGNLREHTDATGAVTTIEVGPFDLPVAEVRPDGSRLEFRYDTELRPVAVVNEHGQEWRYTYDSRGHLVSEVDFDQRITTYVWDQAGRLHGHANERGESVMLDLDPRDRVVAVHTAQGRTDLAYDPVGRLLRAKGPDADLVFTYDPCGRVLSESVDGRVLESRYDVLGRRVTRRTPSGALSVWAYDLLGRPTALRAAGRTTRFSFDAAGREVERRVDDGVLVAQVWDEVDRLRSQTVVTGLRSTTPALAQRRTYGYRPDGKLVSVYDQVTGGQVLDLDEVGRVLAVRGPSGTEVYQYDRTGNVVHAHWSGSEPGAGPREHDLMRVTRAGDLAFTYDEAGRTSSRSVQRPDGGVDTWEFEWSAQDRLLSARTPNGSLWRYGYDALGRRVWKKRMADDGVTPVERVDLMWDGAAPAEQFTGAESLVWDHAPSTGHVVTQTERSRVLAGTRSLPPQGAAAQQATTGPAGAVGSAGSAQGQPNYAARLGQGSRSGEGDQVERLELRGEGDHFGQGNHPHPDQGEDPGQGSHVNRTGHADQGGRVDQSGHGGQAGRVDHGGRTEQVSRAELIGGVERSRHGEPGGRVEQQGVRAEQGVARGELGEAGGQWVDRRFLAVVTDLVGAPADLVDPDIGSILPKRPATLWGVSSGHSWTPLRFPGQHHDAETGLHYNVHRYYDPATGRYLTRDPLGLAPAANPWTYADNPTAAVDPVGLVPCSPLSGRAVSGYLSGWAPPVGRFGAASPERLLPSASTPFPQRGYGVGEVGRTHPAHAELGPWHSRAGNSRAGNSRVGQSVTGRSWAGIPGASTPGMGEPSVVAAPMAGTCGSRLQELADRHQRDLYGDATSSGNHRSGDER</sequence>
<dbReference type="InterPro" id="IPR031325">
    <property type="entry name" value="RHS_repeat"/>
</dbReference>
<feature type="compositionally biased region" description="Low complexity" evidence="2">
    <location>
        <begin position="343"/>
        <end position="371"/>
    </location>
</feature>
<evidence type="ECO:0000256" key="2">
    <source>
        <dbReference type="SAM" id="MobiDB-lite"/>
    </source>
</evidence>
<evidence type="ECO:0008006" key="7">
    <source>
        <dbReference type="Google" id="ProtNLM"/>
    </source>
</evidence>
<evidence type="ECO:0000259" key="4">
    <source>
        <dbReference type="Pfam" id="PF25023"/>
    </source>
</evidence>
<feature type="compositionally biased region" description="Basic and acidic residues" evidence="2">
    <location>
        <begin position="1731"/>
        <end position="1747"/>
    </location>
</feature>
<feature type="compositionally biased region" description="Polar residues" evidence="2">
    <location>
        <begin position="2018"/>
        <end position="2034"/>
    </location>
</feature>
<dbReference type="NCBIfam" id="TIGR01643">
    <property type="entry name" value="YD_repeat_2x"/>
    <property type="match status" value="8"/>
</dbReference>
<evidence type="ECO:0000256" key="1">
    <source>
        <dbReference type="ARBA" id="ARBA00022737"/>
    </source>
</evidence>
<dbReference type="Gene3D" id="2.180.10.10">
    <property type="entry name" value="RHS repeat-associated core"/>
    <property type="match status" value="5"/>
</dbReference>
<feature type="region of interest" description="Disordered" evidence="2">
    <location>
        <begin position="19"/>
        <end position="38"/>
    </location>
</feature>
<feature type="compositionally biased region" description="Basic and acidic residues" evidence="2">
    <location>
        <begin position="1791"/>
        <end position="1802"/>
    </location>
</feature>
<keyword evidence="1" id="KW-0677">Repeat</keyword>
<feature type="region of interest" description="Disordered" evidence="2">
    <location>
        <begin position="2007"/>
        <end position="2056"/>
    </location>
</feature>
<dbReference type="Proteomes" id="UP000677152">
    <property type="component" value="Chromosome"/>
</dbReference>
<dbReference type="NCBIfam" id="TIGR03696">
    <property type="entry name" value="Rhs_assc_core"/>
    <property type="match status" value="1"/>
</dbReference>
<feature type="region of interest" description="Disordered" evidence="2">
    <location>
        <begin position="248"/>
        <end position="371"/>
    </location>
</feature>
<feature type="compositionally biased region" description="Low complexity" evidence="2">
    <location>
        <begin position="675"/>
        <end position="686"/>
    </location>
</feature>
<dbReference type="SUPFAM" id="SSF69304">
    <property type="entry name" value="Tricorn protease N-terminal domain"/>
    <property type="match status" value="1"/>
</dbReference>
<feature type="region of interest" description="Disordered" evidence="2">
    <location>
        <begin position="390"/>
        <end position="433"/>
    </location>
</feature>
<dbReference type="InterPro" id="IPR056823">
    <property type="entry name" value="TEN-like_YD-shell"/>
</dbReference>
<feature type="region of interest" description="Disordered" evidence="2">
    <location>
        <begin position="2069"/>
        <end position="2093"/>
    </location>
</feature>
<feature type="compositionally biased region" description="Basic and acidic residues" evidence="2">
    <location>
        <begin position="2069"/>
        <end position="2078"/>
    </location>
</feature>
<feature type="compositionally biased region" description="Low complexity" evidence="2">
    <location>
        <begin position="455"/>
        <end position="469"/>
    </location>
</feature>
<name>A0AA45L919_9PSEU</name>
<feature type="compositionally biased region" description="Polar residues" evidence="2">
    <location>
        <begin position="640"/>
        <end position="651"/>
    </location>
</feature>
<feature type="domain" description="DUF6531" evidence="3">
    <location>
        <begin position="785"/>
        <end position="856"/>
    </location>
</feature>
<feature type="compositionally biased region" description="Low complexity" evidence="2">
    <location>
        <begin position="1691"/>
        <end position="1718"/>
    </location>
</feature>
<organism evidence="5 6">
    <name type="scientific">Actinosynnema pretiosum subsp. pretiosum</name>
    <dbReference type="NCBI Taxonomy" id="103721"/>
    <lineage>
        <taxon>Bacteria</taxon>
        <taxon>Bacillati</taxon>
        <taxon>Actinomycetota</taxon>
        <taxon>Actinomycetes</taxon>
        <taxon>Pseudonocardiales</taxon>
        <taxon>Pseudonocardiaceae</taxon>
        <taxon>Actinosynnema</taxon>
    </lineage>
</organism>
<feature type="domain" description="Teneurin-like YD-shell" evidence="4">
    <location>
        <begin position="1291"/>
        <end position="1423"/>
    </location>
</feature>
<dbReference type="PANTHER" id="PTHR32305">
    <property type="match status" value="1"/>
</dbReference>
<evidence type="ECO:0000259" key="3">
    <source>
        <dbReference type="Pfam" id="PF20148"/>
    </source>
</evidence>
<feature type="region of interest" description="Disordered" evidence="2">
    <location>
        <begin position="449"/>
        <end position="785"/>
    </location>
</feature>
<accession>A0AA45L919</accession>
<feature type="compositionally biased region" description="Polar residues" evidence="2">
    <location>
        <begin position="263"/>
        <end position="304"/>
    </location>
</feature>
<reference evidence="5" key="1">
    <citation type="submission" date="2021-04" db="EMBL/GenBank/DDBJ databases">
        <title>Genomic sequence of Actinosynnema pretiosum subsp. pretiosum ATCC 31280 (C-14919).</title>
        <authorList>
            <person name="Bai L."/>
            <person name="Wang X."/>
            <person name="Xiao Y."/>
        </authorList>
    </citation>
    <scope>NUCLEOTIDE SEQUENCE</scope>
    <source>
        <strain evidence="5">ATCC 31280</strain>
    </source>
</reference>
<feature type="compositionally biased region" description="Basic and acidic residues" evidence="2">
    <location>
        <begin position="1811"/>
        <end position="1820"/>
    </location>
</feature>
<feature type="compositionally biased region" description="Low complexity" evidence="2">
    <location>
        <begin position="551"/>
        <end position="564"/>
    </location>
</feature>
<proteinExistence type="predicted"/>
<dbReference type="InterPro" id="IPR006530">
    <property type="entry name" value="YD"/>
</dbReference>